<dbReference type="Gene3D" id="1.20.920.10">
    <property type="entry name" value="Bromodomain-like"/>
    <property type="match status" value="1"/>
</dbReference>
<dbReference type="SUPFAM" id="SSF47370">
    <property type="entry name" value="Bromodomain"/>
    <property type="match status" value="1"/>
</dbReference>
<feature type="compositionally biased region" description="Pro residues" evidence="5">
    <location>
        <begin position="220"/>
        <end position="233"/>
    </location>
</feature>
<feature type="region of interest" description="Disordered" evidence="5">
    <location>
        <begin position="269"/>
        <end position="478"/>
    </location>
</feature>
<feature type="compositionally biased region" description="Low complexity" evidence="5">
    <location>
        <begin position="111"/>
        <end position="140"/>
    </location>
</feature>
<dbReference type="EMBL" id="HBFA01022901">
    <property type="protein sequence ID" value="CAD8673107.1"/>
    <property type="molecule type" value="Transcribed_RNA"/>
</dbReference>
<evidence type="ECO:0000256" key="2">
    <source>
        <dbReference type="ARBA" id="ARBA00023117"/>
    </source>
</evidence>
<proteinExistence type="predicted"/>
<feature type="compositionally biased region" description="Basic residues" evidence="5">
    <location>
        <begin position="450"/>
        <end position="459"/>
    </location>
</feature>
<feature type="compositionally biased region" description="Basic and acidic residues" evidence="5">
    <location>
        <begin position="327"/>
        <end position="346"/>
    </location>
</feature>
<dbReference type="InterPro" id="IPR038336">
    <property type="entry name" value="NET_sf"/>
</dbReference>
<protein>
    <recommendedName>
        <fullName evidence="9">Bromodomain-containing protein</fullName>
    </recommendedName>
</protein>
<dbReference type="SMART" id="SM00297">
    <property type="entry name" value="BROMO"/>
    <property type="match status" value="1"/>
</dbReference>
<dbReference type="InterPro" id="IPR001487">
    <property type="entry name" value="Bromodomain"/>
</dbReference>
<dbReference type="PROSITE" id="PS00633">
    <property type="entry name" value="BROMODOMAIN_1"/>
    <property type="match status" value="1"/>
</dbReference>
<dbReference type="InterPro" id="IPR027353">
    <property type="entry name" value="NET_dom"/>
</dbReference>
<keyword evidence="1" id="KW-0805">Transcription regulation</keyword>
<sequence length="789" mass="86631">MSDQPESGDQPTQLQDTPQLPTAVQDTSEQPEEPTAQETTQPQDTPTPDQPQVPEEPPVQDTPQPREGPVEDAPQVKEEPQIQDTPNSQEEPQTQATPQETTIPEPPQIPEPSQISEQPAPQILEPPAQSPEQPQPSEQPAQPPIPQQQEALDPSKGEAQPEPEAPEVPQDHEAPNVPPEAPVQEPPEDAPPAASDAEKPPTPAAPLPPVQPPVLEQQPQPQPTPQPAFPPKLVPSRGEVIMTVEQAKTKKVQKGYVFVPVAPVVVDASMETPGEDARKRQRRATAKALEFQSMTPRSGKKGATPTFARATPSQSSGPAPSSTSETPEDRARRKEEKRRLKEELARIRAVQLEAQQKESNLKPPIPPVAATPQAQTPYTQTPSAAKTPAVPPSVPKFPPLLTPSPSAMSFPDSAEFGRAKRTPKANQMYNNPTEFVTGNEKLPPPEKLKPKSSLKRSHSKLLNPQEQKRKKVEADRRSREDSRFKLCDSLLRSVLKNRFAWPFMEPVNAEALGIHDYYTIVKKPMDFKTIRGKLESKIYLSPLEFAEDMRQVFINCHLYNKVESDVGKMGTDVSNDFEKRWASSRIAEKCDEEKIRRFNEDEEINNTPTTFTGSLQRGVSVEDPSSMEGALVQLQSQLKMMQQAVAKRKGQSLIEERFTRPMTFEEKRALSGSLEQLPADKLGRVVEIIQESSNQLGDESEDTLELDIDTLDPETLWKLHRYAQSCLKGTAKKNSAKRHCAGTSRLIEVPDQTMSGGGSVGDFMPMPGLNGGGGSPHSSSGSGSSSSSG</sequence>
<feature type="compositionally biased region" description="Pro residues" evidence="5">
    <location>
        <begin position="389"/>
        <end position="402"/>
    </location>
</feature>
<feature type="compositionally biased region" description="Low complexity" evidence="5">
    <location>
        <begin position="776"/>
        <end position="789"/>
    </location>
</feature>
<dbReference type="Pfam" id="PF00439">
    <property type="entry name" value="Bromodomain"/>
    <property type="match status" value="1"/>
</dbReference>
<accession>A0A7S0WMB4</accession>
<feature type="compositionally biased region" description="Low complexity" evidence="5">
    <location>
        <begin position="370"/>
        <end position="388"/>
    </location>
</feature>
<feature type="compositionally biased region" description="Low complexity" evidence="5">
    <location>
        <begin position="88"/>
        <end position="103"/>
    </location>
</feature>
<gene>
    <name evidence="8" type="ORF">POBO1169_LOCUS11621</name>
</gene>
<evidence type="ECO:0000259" key="7">
    <source>
        <dbReference type="PROSITE" id="PS51525"/>
    </source>
</evidence>
<dbReference type="InterPro" id="IPR018359">
    <property type="entry name" value="Bromodomain_CS"/>
</dbReference>
<dbReference type="PROSITE" id="PS50014">
    <property type="entry name" value="BROMODOMAIN_2"/>
    <property type="match status" value="1"/>
</dbReference>
<evidence type="ECO:0000313" key="8">
    <source>
        <dbReference type="EMBL" id="CAD8673107.1"/>
    </source>
</evidence>
<feature type="compositionally biased region" description="Pro residues" evidence="5">
    <location>
        <begin position="200"/>
        <end position="212"/>
    </location>
</feature>
<feature type="region of interest" description="Disordered" evidence="5">
    <location>
        <begin position="750"/>
        <end position="789"/>
    </location>
</feature>
<dbReference type="PROSITE" id="PS51525">
    <property type="entry name" value="NET"/>
    <property type="match status" value="1"/>
</dbReference>
<feature type="compositionally biased region" description="Low complexity" evidence="5">
    <location>
        <begin position="311"/>
        <end position="325"/>
    </location>
</feature>
<feature type="region of interest" description="Disordered" evidence="5">
    <location>
        <begin position="1"/>
        <end position="234"/>
    </location>
</feature>
<feature type="domain" description="NET" evidence="7">
    <location>
        <begin position="652"/>
        <end position="734"/>
    </location>
</feature>
<feature type="domain" description="Bromo" evidence="6">
    <location>
        <begin position="495"/>
        <end position="567"/>
    </location>
</feature>
<evidence type="ECO:0000256" key="4">
    <source>
        <dbReference type="PROSITE-ProRule" id="PRU00035"/>
    </source>
</evidence>
<feature type="compositionally biased region" description="Low complexity" evidence="5">
    <location>
        <begin position="9"/>
        <end position="22"/>
    </location>
</feature>
<reference evidence="8" key="1">
    <citation type="submission" date="2021-01" db="EMBL/GenBank/DDBJ databases">
        <authorList>
            <person name="Corre E."/>
            <person name="Pelletier E."/>
            <person name="Niang G."/>
            <person name="Scheremetjew M."/>
            <person name="Finn R."/>
            <person name="Kale V."/>
            <person name="Holt S."/>
            <person name="Cochrane G."/>
            <person name="Meng A."/>
            <person name="Brown T."/>
            <person name="Cohen L."/>
        </authorList>
    </citation>
    <scope>NUCLEOTIDE SEQUENCE</scope>
    <source>
        <strain evidence="8">CCMP722</strain>
    </source>
</reference>
<dbReference type="Gene3D" id="1.20.1270.220">
    <property type="match status" value="1"/>
</dbReference>
<dbReference type="PRINTS" id="PR00503">
    <property type="entry name" value="BROMODOMAIN"/>
</dbReference>
<evidence type="ECO:0000256" key="3">
    <source>
        <dbReference type="ARBA" id="ARBA00023163"/>
    </source>
</evidence>
<name>A0A7S0WMB4_9CHLO</name>
<feature type="compositionally biased region" description="Pro residues" evidence="5">
    <location>
        <begin position="176"/>
        <end position="185"/>
    </location>
</feature>
<organism evidence="8">
    <name type="scientific">Pyramimonas obovata</name>
    <dbReference type="NCBI Taxonomy" id="1411642"/>
    <lineage>
        <taxon>Eukaryota</taxon>
        <taxon>Viridiplantae</taxon>
        <taxon>Chlorophyta</taxon>
        <taxon>Pyramimonadophyceae</taxon>
        <taxon>Pyramimonadales</taxon>
        <taxon>Pyramimonadaceae</taxon>
        <taxon>Pyramimonas</taxon>
        <taxon>Pyramimonas incertae sedis</taxon>
    </lineage>
</organism>
<keyword evidence="2 4" id="KW-0103">Bromodomain</keyword>
<dbReference type="PANTHER" id="PTHR45926">
    <property type="entry name" value="OSJNBA0053K19.4 PROTEIN"/>
    <property type="match status" value="1"/>
</dbReference>
<dbReference type="Pfam" id="PF17035">
    <property type="entry name" value="BET"/>
    <property type="match status" value="1"/>
</dbReference>
<evidence type="ECO:0000256" key="1">
    <source>
        <dbReference type="ARBA" id="ARBA00023015"/>
    </source>
</evidence>
<feature type="compositionally biased region" description="Low complexity" evidence="5">
    <location>
        <begin position="33"/>
        <end position="47"/>
    </location>
</feature>
<evidence type="ECO:0000259" key="6">
    <source>
        <dbReference type="PROSITE" id="PS50014"/>
    </source>
</evidence>
<evidence type="ECO:0000256" key="5">
    <source>
        <dbReference type="SAM" id="MobiDB-lite"/>
    </source>
</evidence>
<keyword evidence="3" id="KW-0804">Transcription</keyword>
<dbReference type="InterPro" id="IPR036427">
    <property type="entry name" value="Bromodomain-like_sf"/>
</dbReference>
<dbReference type="AlphaFoldDB" id="A0A7S0WMB4"/>
<feature type="compositionally biased region" description="Pro residues" evidence="5">
    <location>
        <begin position="48"/>
        <end position="57"/>
    </location>
</feature>
<evidence type="ECO:0008006" key="9">
    <source>
        <dbReference type="Google" id="ProtNLM"/>
    </source>
</evidence>
<feature type="compositionally biased region" description="Polar residues" evidence="5">
    <location>
        <begin position="424"/>
        <end position="436"/>
    </location>
</feature>